<dbReference type="EMBL" id="CP119897">
    <property type="protein sequence ID" value="WFD28173.1"/>
    <property type="molecule type" value="Genomic_DNA"/>
</dbReference>
<dbReference type="PANTHER" id="PTHR13395">
    <property type="entry name" value="SISTER CHROMATID COHESION PROTEIN DCC1-RELATED"/>
    <property type="match status" value="1"/>
</dbReference>
<comment type="similarity">
    <text evidence="1">Belongs to the DCC1 family.</text>
</comment>
<dbReference type="PANTHER" id="PTHR13395:SF6">
    <property type="entry name" value="SISTER CHROMATID COHESION PROTEIN DCC1"/>
    <property type="match status" value="1"/>
</dbReference>
<dbReference type="Pfam" id="PF09724">
    <property type="entry name" value="Dcc1"/>
    <property type="match status" value="1"/>
</dbReference>
<dbReference type="GO" id="GO:0031390">
    <property type="term" value="C:Ctf18 RFC-like complex"/>
    <property type="evidence" value="ECO:0007669"/>
    <property type="project" value="InterPro"/>
</dbReference>
<dbReference type="InterPro" id="IPR019128">
    <property type="entry name" value="Dcc1"/>
</dbReference>
<proteinExistence type="inferred from homology"/>
<evidence type="ECO:0000256" key="2">
    <source>
        <dbReference type="ARBA" id="ARBA00022705"/>
    </source>
</evidence>
<dbReference type="GO" id="GO:0006260">
    <property type="term" value="P:DNA replication"/>
    <property type="evidence" value="ECO:0007669"/>
    <property type="project" value="UniProtKB-KW"/>
</dbReference>
<evidence type="ECO:0000313" key="3">
    <source>
        <dbReference type="EMBL" id="WFD28173.1"/>
    </source>
</evidence>
<sequence>MDTHVALVTPARHVTYDYRLIEVPPDLEAYWERGEGPLTFNGRVSDEAVLVTRSATYAVRQVSQTNSLLLCGLERASNGDIVLRMHQNARDTLELVRTSARLDRLAELLEADEYTGPDDEHHAARHYTWSEVSSIVQASEEELQQGLRTYHIVELHAPPLVEHLLRTLLAHLDVLACAPERIPYDRMCDALAARSCRAVAEALVGDWFCATPMAPGGAVPALVPLARADTARFLGLQLLRTLKRARLIDFLSRWRAELGPLAPDAALPLLQGYYLLSPPPASFATVSAHAASPPEPAAQALADALTIESFAHTALPLAPAQRFQDLFLVREQWVREELVPFIEPLVAGALCCCTAT</sequence>
<dbReference type="Proteomes" id="UP001213623">
    <property type="component" value="Chromosome 6"/>
</dbReference>
<protein>
    <submittedName>
        <fullName evidence="3">Ctf8p and Ctf18p associating protein</fullName>
    </submittedName>
</protein>
<evidence type="ECO:0000256" key="1">
    <source>
        <dbReference type="ARBA" id="ARBA00007017"/>
    </source>
</evidence>
<name>A0AAF0EPA9_9BASI</name>
<keyword evidence="2" id="KW-0235">DNA replication</keyword>
<dbReference type="GO" id="GO:0034088">
    <property type="term" value="P:maintenance of mitotic sister chromatid cohesion"/>
    <property type="evidence" value="ECO:0007669"/>
    <property type="project" value="TreeGrafter"/>
</dbReference>
<accession>A0AAF0EPA9</accession>
<dbReference type="GO" id="GO:0000775">
    <property type="term" value="C:chromosome, centromeric region"/>
    <property type="evidence" value="ECO:0007669"/>
    <property type="project" value="TreeGrafter"/>
</dbReference>
<gene>
    <name evidence="3" type="primary">DCC1</name>
    <name evidence="3" type="ORF">MNAN1_003179</name>
</gene>
<organism evidence="3 4">
    <name type="scientific">Malassezia nana</name>
    <dbReference type="NCBI Taxonomy" id="180528"/>
    <lineage>
        <taxon>Eukaryota</taxon>
        <taxon>Fungi</taxon>
        <taxon>Dikarya</taxon>
        <taxon>Basidiomycota</taxon>
        <taxon>Ustilaginomycotina</taxon>
        <taxon>Malasseziomycetes</taxon>
        <taxon>Malasseziales</taxon>
        <taxon>Malasseziaceae</taxon>
        <taxon>Malassezia</taxon>
    </lineage>
</organism>
<keyword evidence="4" id="KW-1185">Reference proteome</keyword>
<evidence type="ECO:0000313" key="4">
    <source>
        <dbReference type="Proteomes" id="UP001213623"/>
    </source>
</evidence>
<reference evidence="3" key="1">
    <citation type="submission" date="2023-03" db="EMBL/GenBank/DDBJ databases">
        <title>Mating type loci evolution in Malassezia.</title>
        <authorList>
            <person name="Coelho M.A."/>
        </authorList>
    </citation>
    <scope>NUCLEOTIDE SEQUENCE</scope>
    <source>
        <strain evidence="3">CBS 9557</strain>
    </source>
</reference>
<dbReference type="AlphaFoldDB" id="A0AAF0EPA9"/>
<dbReference type="GO" id="GO:0000785">
    <property type="term" value="C:chromatin"/>
    <property type="evidence" value="ECO:0007669"/>
    <property type="project" value="TreeGrafter"/>
</dbReference>